<evidence type="ECO:0000313" key="3">
    <source>
        <dbReference type="Proteomes" id="UP001055101"/>
    </source>
</evidence>
<protein>
    <recommendedName>
        <fullName evidence="1">GAF domain-containing protein</fullName>
    </recommendedName>
</protein>
<gene>
    <name evidence="2" type="ORF">EKPJFOCH_1618</name>
</gene>
<comment type="caution">
    <text evidence="2">The sequence shown here is derived from an EMBL/GenBank/DDBJ whole genome shotgun (WGS) entry which is preliminary data.</text>
</comment>
<feature type="domain" description="GAF" evidence="1">
    <location>
        <begin position="23"/>
        <end position="156"/>
    </location>
</feature>
<name>A0ABQ4TN69_9HYPH</name>
<dbReference type="InterPro" id="IPR003018">
    <property type="entry name" value="GAF"/>
</dbReference>
<dbReference type="Pfam" id="PF13185">
    <property type="entry name" value="GAF_2"/>
    <property type="match status" value="1"/>
</dbReference>
<dbReference type="Gene3D" id="3.30.450.40">
    <property type="match status" value="1"/>
</dbReference>
<proteinExistence type="predicted"/>
<reference evidence="2" key="1">
    <citation type="journal article" date="2021" name="Front. Microbiol.">
        <title>Comprehensive Comparative Genomics and Phenotyping of Methylobacterium Species.</title>
        <authorList>
            <person name="Alessa O."/>
            <person name="Ogura Y."/>
            <person name="Fujitani Y."/>
            <person name="Takami H."/>
            <person name="Hayashi T."/>
            <person name="Sahin N."/>
            <person name="Tani A."/>
        </authorList>
    </citation>
    <scope>NUCLEOTIDE SEQUENCE</scope>
    <source>
        <strain evidence="2">DSM 23674</strain>
    </source>
</reference>
<reference evidence="2" key="2">
    <citation type="submission" date="2021-08" db="EMBL/GenBank/DDBJ databases">
        <authorList>
            <person name="Tani A."/>
            <person name="Ola A."/>
            <person name="Ogura Y."/>
            <person name="Katsura K."/>
            <person name="Hayashi T."/>
        </authorList>
    </citation>
    <scope>NUCLEOTIDE SEQUENCE</scope>
    <source>
        <strain evidence="2">DSM 23674</strain>
    </source>
</reference>
<evidence type="ECO:0000259" key="1">
    <source>
        <dbReference type="Pfam" id="PF13185"/>
    </source>
</evidence>
<dbReference type="EMBL" id="BPRA01000007">
    <property type="protein sequence ID" value="GJE55130.1"/>
    <property type="molecule type" value="Genomic_DNA"/>
</dbReference>
<accession>A0ABQ4TN69</accession>
<dbReference type="Proteomes" id="UP001055101">
    <property type="component" value="Unassembled WGS sequence"/>
</dbReference>
<organism evidence="2 3">
    <name type="scientific">Methylobacterium thuringiense</name>
    <dbReference type="NCBI Taxonomy" id="1003091"/>
    <lineage>
        <taxon>Bacteria</taxon>
        <taxon>Pseudomonadati</taxon>
        <taxon>Pseudomonadota</taxon>
        <taxon>Alphaproteobacteria</taxon>
        <taxon>Hyphomicrobiales</taxon>
        <taxon>Methylobacteriaceae</taxon>
        <taxon>Methylobacterium</taxon>
    </lineage>
</organism>
<sequence>MSDDRFQPDRGREHGGELFSAVRSLDDVVAVLAQLARRLIGADGIAVVLREGGCCRYVAEDAIAPLWRGQRFPLEACVSGWAMLNGETAVVPDVTLDPRVPVAPYRNKSISSLVMAPIGVPEPVAALGAYWCALVFLEEATVCRVETLARQATEAIASLNADAERAAQGHPRYAAG</sequence>
<keyword evidence="3" id="KW-1185">Reference proteome</keyword>
<dbReference type="SUPFAM" id="SSF55781">
    <property type="entry name" value="GAF domain-like"/>
    <property type="match status" value="1"/>
</dbReference>
<dbReference type="InterPro" id="IPR029016">
    <property type="entry name" value="GAF-like_dom_sf"/>
</dbReference>
<evidence type="ECO:0000313" key="2">
    <source>
        <dbReference type="EMBL" id="GJE55130.1"/>
    </source>
</evidence>